<accession>A0A1K2IEL3</accession>
<evidence type="ECO:0000313" key="2">
    <source>
        <dbReference type="Proteomes" id="UP000182034"/>
    </source>
</evidence>
<gene>
    <name evidence="1" type="ORF">SAMN05216324_101539</name>
</gene>
<keyword evidence="2" id="KW-1185">Reference proteome</keyword>
<evidence type="ECO:0000313" key="1">
    <source>
        <dbReference type="EMBL" id="SFZ90841.1"/>
    </source>
</evidence>
<dbReference type="STRING" id="1612149.SAMN05216324_101539"/>
<organism evidence="1 2">
    <name type="scientific">Chryseobacterium limigenitum</name>
    <dbReference type="NCBI Taxonomy" id="1612149"/>
    <lineage>
        <taxon>Bacteria</taxon>
        <taxon>Pseudomonadati</taxon>
        <taxon>Bacteroidota</taxon>
        <taxon>Flavobacteriia</taxon>
        <taxon>Flavobacteriales</taxon>
        <taxon>Weeksellaceae</taxon>
        <taxon>Chryseobacterium group</taxon>
        <taxon>Chryseobacterium</taxon>
    </lineage>
</organism>
<sequence length="85" mass="10276">MKIIKSFLFMSIEFVKIKAFYILLQIYNKHRFSISFWETVLNLNLIKIFITPNKSLIYKLYVKNRKNPYFFKLLSMTLQDAQSIS</sequence>
<proteinExistence type="predicted"/>
<reference evidence="2" key="1">
    <citation type="submission" date="2016-10" db="EMBL/GenBank/DDBJ databases">
        <authorList>
            <person name="Varghese N."/>
            <person name="Submissions S."/>
        </authorList>
    </citation>
    <scope>NUCLEOTIDE SEQUENCE [LARGE SCALE GENOMIC DNA]</scope>
    <source>
        <strain evidence="2">SUR2</strain>
    </source>
</reference>
<dbReference type="AlphaFoldDB" id="A0A1K2IEL3"/>
<dbReference type="Proteomes" id="UP000182034">
    <property type="component" value="Unassembled WGS sequence"/>
</dbReference>
<name>A0A1K2IEL3_9FLAO</name>
<protein>
    <submittedName>
        <fullName evidence="1">Uncharacterized protein</fullName>
    </submittedName>
</protein>
<dbReference type="EMBL" id="FPKW01000001">
    <property type="protein sequence ID" value="SFZ90841.1"/>
    <property type="molecule type" value="Genomic_DNA"/>
</dbReference>